<comment type="caution">
    <text evidence="1">The sequence shown here is derived from an EMBL/GenBank/DDBJ whole genome shotgun (WGS) entry which is preliminary data.</text>
</comment>
<dbReference type="EMBL" id="JAENGZ010000212">
    <property type="protein sequence ID" value="KAG6965135.1"/>
    <property type="molecule type" value="Genomic_DNA"/>
</dbReference>
<name>A0A8T1UKF8_9STRA</name>
<dbReference type="Proteomes" id="UP000688947">
    <property type="component" value="Unassembled WGS sequence"/>
</dbReference>
<dbReference type="OrthoDB" id="88898at2759"/>
<dbReference type="AlphaFoldDB" id="A0A8T1UKF8"/>
<organism evidence="1 2">
    <name type="scientific">Phytophthora cactorum</name>
    <dbReference type="NCBI Taxonomy" id="29920"/>
    <lineage>
        <taxon>Eukaryota</taxon>
        <taxon>Sar</taxon>
        <taxon>Stramenopiles</taxon>
        <taxon>Oomycota</taxon>
        <taxon>Peronosporomycetes</taxon>
        <taxon>Peronosporales</taxon>
        <taxon>Peronosporaceae</taxon>
        <taxon>Phytophthora</taxon>
    </lineage>
</organism>
<gene>
    <name evidence="1" type="ORF">JG687_00005584</name>
</gene>
<evidence type="ECO:0000313" key="2">
    <source>
        <dbReference type="Proteomes" id="UP000688947"/>
    </source>
</evidence>
<dbReference type="VEuPathDB" id="FungiDB:PC110_g7817"/>
<reference evidence="1" key="1">
    <citation type="submission" date="2021-01" db="EMBL/GenBank/DDBJ databases">
        <title>Phytophthora aleatoria, a newly-described species from Pinus radiata is distinct from Phytophthora cactorum isolates based on comparative genomics.</title>
        <authorList>
            <person name="Mcdougal R."/>
            <person name="Panda P."/>
            <person name="Williams N."/>
            <person name="Studholme D.J."/>
        </authorList>
    </citation>
    <scope>NUCLEOTIDE SEQUENCE</scope>
    <source>
        <strain evidence="1">NZFS 3830</strain>
    </source>
</reference>
<evidence type="ECO:0000313" key="1">
    <source>
        <dbReference type="EMBL" id="KAG6965135.1"/>
    </source>
</evidence>
<protein>
    <submittedName>
        <fullName evidence="1">Uncharacterized protein</fullName>
    </submittedName>
</protein>
<sequence length="84" mass="9571">MLHLTDHQAITGKAHGGGAEIVLRQCENGIHWNVVAQHQARKDATERPGGIIFESFGYPWYVPKAKANRRIIQFLKQLPKKELR</sequence>
<proteinExistence type="predicted"/>
<accession>A0A8T1UKF8</accession>